<gene>
    <name evidence="4" type="ORF">N47_I07100</name>
</gene>
<dbReference type="Pfam" id="PF00072">
    <property type="entry name" value="Response_reg"/>
    <property type="match status" value="1"/>
</dbReference>
<evidence type="ECO:0000313" key="4">
    <source>
        <dbReference type="EMBL" id="CBX27290.1"/>
    </source>
</evidence>
<accession>E1Y9P6</accession>
<dbReference type="InterPro" id="IPR052020">
    <property type="entry name" value="Cyclic_di-GMP/3'3'-cGAMP_PDE"/>
</dbReference>
<feature type="modified residue" description="4-aspartylphosphate" evidence="1">
    <location>
        <position position="58"/>
    </location>
</feature>
<dbReference type="PROSITE" id="PS51832">
    <property type="entry name" value="HD_GYP"/>
    <property type="match status" value="1"/>
</dbReference>
<dbReference type="Gene3D" id="1.10.3210.10">
    <property type="entry name" value="Hypothetical protein af1432"/>
    <property type="match status" value="1"/>
</dbReference>
<dbReference type="PANTHER" id="PTHR45228">
    <property type="entry name" value="CYCLIC DI-GMP PHOSPHODIESTERASE TM_0186-RELATED"/>
    <property type="match status" value="1"/>
</dbReference>
<dbReference type="PANTHER" id="PTHR45228:SF4">
    <property type="entry name" value="LIPOPROTEIN"/>
    <property type="match status" value="1"/>
</dbReference>
<dbReference type="InterPro" id="IPR037522">
    <property type="entry name" value="HD_GYP_dom"/>
</dbReference>
<dbReference type="SUPFAM" id="SSF52172">
    <property type="entry name" value="CheY-like"/>
    <property type="match status" value="1"/>
</dbReference>
<dbReference type="EMBL" id="FR695865">
    <property type="protein sequence ID" value="CBX27290.1"/>
    <property type="molecule type" value="Genomic_DNA"/>
</dbReference>
<dbReference type="SMART" id="SM00471">
    <property type="entry name" value="HDc"/>
    <property type="match status" value="1"/>
</dbReference>
<dbReference type="CDD" id="cd00156">
    <property type="entry name" value="REC"/>
    <property type="match status" value="1"/>
</dbReference>
<dbReference type="InterPro" id="IPR001789">
    <property type="entry name" value="Sig_transdc_resp-reg_receiver"/>
</dbReference>
<proteinExistence type="predicted"/>
<protein>
    <recommendedName>
        <fullName evidence="5">Response regulator receiver modulated metal dependent phosphohydrolase</fullName>
    </recommendedName>
</protein>
<keyword evidence="1" id="KW-0597">Phosphoprotein</keyword>
<name>E1Y9P6_9BACT</name>
<reference evidence="4" key="1">
    <citation type="journal article" date="2011" name="Environ. Microbiol.">
        <title>Genomic insights into the metabolic potential of the polycyclic aromatic hydrocarbon degrading sulfate-reducing Deltaproteobacterium N47.</title>
        <authorList>
            <person name="Bergmann F."/>
            <person name="Selesi D."/>
            <person name="Weinmaier T."/>
            <person name="Tischler P."/>
            <person name="Rattei T."/>
            <person name="Meckenstock R.U."/>
        </authorList>
    </citation>
    <scope>NUCLEOTIDE SEQUENCE</scope>
</reference>
<feature type="domain" description="HD-GYP" evidence="3">
    <location>
        <begin position="150"/>
        <end position="343"/>
    </location>
</feature>
<evidence type="ECO:0008006" key="5">
    <source>
        <dbReference type="Google" id="ProtNLM"/>
    </source>
</evidence>
<feature type="domain" description="Response regulatory" evidence="2">
    <location>
        <begin position="9"/>
        <end position="123"/>
    </location>
</feature>
<dbReference type="SMART" id="SM00448">
    <property type="entry name" value="REC"/>
    <property type="match status" value="1"/>
</dbReference>
<dbReference type="SUPFAM" id="SSF109604">
    <property type="entry name" value="HD-domain/PDEase-like"/>
    <property type="match status" value="1"/>
</dbReference>
<evidence type="ECO:0000259" key="2">
    <source>
        <dbReference type="PROSITE" id="PS50110"/>
    </source>
</evidence>
<dbReference type="Pfam" id="PF13487">
    <property type="entry name" value="HD_5"/>
    <property type="match status" value="1"/>
</dbReference>
<dbReference type="InterPro" id="IPR003607">
    <property type="entry name" value="HD/PDEase_dom"/>
</dbReference>
<evidence type="ECO:0000256" key="1">
    <source>
        <dbReference type="PROSITE-ProRule" id="PRU00169"/>
    </source>
</evidence>
<sequence length="343" mass="38052">MEPAITGKKILIIDDDESVLRTLKRIIDKIRRECVLASSAEEARRILEQESFDLVLCDIRLPGESGMDLVRHILSGYPETAVIVVSGLDDPDVAEKALEIGVYGFIVKPFKVSEVIINVSNALRRQKLESESRRYRENLEQLVAVRTEKLQDTLDGLIKVVAGIVESKDPYTAGHQRKVAELACAIACEMDFATDQVKGILMAGTVHDLGKVAVPSEILSKPGRLSNIEFAIIKEHPQVGYDILKGIDFPWPVAMMVLQHHERMDGSGYPCGLKGNEILPEARILMVADVMEAMASHRPYRPLIGIDIALEEIAKNKGILYEPDVVDACINLFSKKNFCFTSS</sequence>
<dbReference type="CDD" id="cd00077">
    <property type="entry name" value="HDc"/>
    <property type="match status" value="1"/>
</dbReference>
<dbReference type="PROSITE" id="PS50110">
    <property type="entry name" value="RESPONSE_REGULATORY"/>
    <property type="match status" value="1"/>
</dbReference>
<evidence type="ECO:0000259" key="3">
    <source>
        <dbReference type="PROSITE" id="PS51832"/>
    </source>
</evidence>
<dbReference type="GO" id="GO:0000160">
    <property type="term" value="P:phosphorelay signal transduction system"/>
    <property type="evidence" value="ECO:0007669"/>
    <property type="project" value="InterPro"/>
</dbReference>
<dbReference type="Gene3D" id="3.40.50.2300">
    <property type="match status" value="1"/>
</dbReference>
<organism evidence="4">
    <name type="scientific">uncultured Desulfobacterium sp</name>
    <dbReference type="NCBI Taxonomy" id="201089"/>
    <lineage>
        <taxon>Bacteria</taxon>
        <taxon>Pseudomonadati</taxon>
        <taxon>Thermodesulfobacteriota</taxon>
        <taxon>Desulfobacteria</taxon>
        <taxon>Desulfobacterales</taxon>
        <taxon>Desulfobacteriaceae</taxon>
        <taxon>Desulfobacterium</taxon>
        <taxon>environmental samples</taxon>
    </lineage>
</organism>
<dbReference type="AlphaFoldDB" id="E1Y9P6"/>
<dbReference type="InterPro" id="IPR011006">
    <property type="entry name" value="CheY-like_superfamily"/>
</dbReference>